<evidence type="ECO:0000313" key="2">
    <source>
        <dbReference type="EMBL" id="KAG9229296.1"/>
    </source>
</evidence>
<dbReference type="Gene3D" id="1.10.510.10">
    <property type="entry name" value="Transferase(Phosphotransferase) domain 1"/>
    <property type="match status" value="1"/>
</dbReference>
<dbReference type="AlphaFoldDB" id="A0A9P7Y910"/>
<comment type="caution">
    <text evidence="2">The sequence shown here is derived from an EMBL/GenBank/DDBJ whole genome shotgun (WGS) entry which is preliminary data.</text>
</comment>
<gene>
    <name evidence="2" type="ORF">BJ875DRAFT_202576</name>
</gene>
<dbReference type="PROSITE" id="PS50011">
    <property type="entry name" value="PROTEIN_KINASE_DOM"/>
    <property type="match status" value="1"/>
</dbReference>
<dbReference type="InterPro" id="IPR051681">
    <property type="entry name" value="Ser/Thr_Kinases-Pseudokinases"/>
</dbReference>
<evidence type="ECO:0000313" key="3">
    <source>
        <dbReference type="Proteomes" id="UP000824998"/>
    </source>
</evidence>
<dbReference type="InterPro" id="IPR011009">
    <property type="entry name" value="Kinase-like_dom_sf"/>
</dbReference>
<dbReference type="SMART" id="SM00220">
    <property type="entry name" value="S_TKc"/>
    <property type="match status" value="1"/>
</dbReference>
<dbReference type="GO" id="GO:0004674">
    <property type="term" value="F:protein serine/threonine kinase activity"/>
    <property type="evidence" value="ECO:0007669"/>
    <property type="project" value="TreeGrafter"/>
</dbReference>
<dbReference type="SUPFAM" id="SSF56112">
    <property type="entry name" value="Protein kinase-like (PK-like)"/>
    <property type="match status" value="1"/>
</dbReference>
<accession>A0A9P7Y910</accession>
<evidence type="ECO:0000259" key="1">
    <source>
        <dbReference type="PROSITE" id="PS50011"/>
    </source>
</evidence>
<dbReference type="OrthoDB" id="4062651at2759"/>
<dbReference type="Proteomes" id="UP000824998">
    <property type="component" value="Unassembled WGS sequence"/>
</dbReference>
<feature type="domain" description="Protein kinase" evidence="1">
    <location>
        <begin position="203"/>
        <end position="585"/>
    </location>
</feature>
<organism evidence="2 3">
    <name type="scientific">Amylocarpus encephaloides</name>
    <dbReference type="NCBI Taxonomy" id="45428"/>
    <lineage>
        <taxon>Eukaryota</taxon>
        <taxon>Fungi</taxon>
        <taxon>Dikarya</taxon>
        <taxon>Ascomycota</taxon>
        <taxon>Pezizomycotina</taxon>
        <taxon>Leotiomycetes</taxon>
        <taxon>Helotiales</taxon>
        <taxon>Helotiales incertae sedis</taxon>
        <taxon>Amylocarpus</taxon>
    </lineage>
</organism>
<dbReference type="GO" id="GO:0005524">
    <property type="term" value="F:ATP binding"/>
    <property type="evidence" value="ECO:0007669"/>
    <property type="project" value="InterPro"/>
</dbReference>
<protein>
    <recommendedName>
        <fullName evidence="1">Protein kinase domain-containing protein</fullName>
    </recommendedName>
</protein>
<name>A0A9P7Y910_9HELO</name>
<proteinExistence type="predicted"/>
<dbReference type="EMBL" id="MU251789">
    <property type="protein sequence ID" value="KAG9229296.1"/>
    <property type="molecule type" value="Genomic_DNA"/>
</dbReference>
<reference evidence="2" key="1">
    <citation type="journal article" date="2021" name="IMA Fungus">
        <title>Genomic characterization of three marine fungi, including Emericellopsis atlantica sp. nov. with signatures of a generalist lifestyle and marine biomass degradation.</title>
        <authorList>
            <person name="Hagestad O.C."/>
            <person name="Hou L."/>
            <person name="Andersen J.H."/>
            <person name="Hansen E.H."/>
            <person name="Altermark B."/>
            <person name="Li C."/>
            <person name="Kuhnert E."/>
            <person name="Cox R.J."/>
            <person name="Crous P.W."/>
            <person name="Spatafora J.W."/>
            <person name="Lail K."/>
            <person name="Amirebrahimi M."/>
            <person name="Lipzen A."/>
            <person name="Pangilinan J."/>
            <person name="Andreopoulos W."/>
            <person name="Hayes R.D."/>
            <person name="Ng V."/>
            <person name="Grigoriev I.V."/>
            <person name="Jackson S.A."/>
            <person name="Sutton T.D.S."/>
            <person name="Dobson A.D.W."/>
            <person name="Rama T."/>
        </authorList>
    </citation>
    <scope>NUCLEOTIDE SEQUENCE</scope>
    <source>
        <strain evidence="2">TRa018bII</strain>
    </source>
</reference>
<dbReference type="PANTHER" id="PTHR44329">
    <property type="entry name" value="SERINE/THREONINE-PROTEIN KINASE TNNI3K-RELATED"/>
    <property type="match status" value="1"/>
</dbReference>
<sequence>MDLTNFVHRQYSSAVGPFSQLYDLINSTGPFDASQFSADPYLPDGVVPGGLFDLDSRLLVPSMWTVVANFSLGRRWIILPNIEPLRPQQITVRVPSHSKWPPHLLKSLQASASFHTSDSRLANLMISRYLAQVLTIWSSSFDDFSSYFKTLPFGTEIVVEEICADMQDVKVRVSPSPWNDSFLTVDELEEQWRFSLSLKVIELKDLKLLRTFNETVVLVRAEQHFDAQPVIFKSSPNAPIHIYHELWMLLTLPQNPHLITPPLGLVSVPDVQGGPAKVVGIILQYYEEGTLAQQLRTRSMSGTLSWHVQIRWAKEVASALIFLNKYADTYYLDLKPDNILLSNAKPDHDGSIVLIDFEQNGAPNTWEAPEIIHIETLNILSRVAPDSDIREAYQSMLNDLVGARKAGMPGRYQHCPRGHHVAWPHLSPSECEAAEVFALGKVLYCIFEGVDSISTSVMMSRPTEQELQFPCFLRSPPALQQLILACTAGAREHDREAPFVVRVGNTLLPRGKSGVDGEPSGSARDLVEISRNWWMKVLTDAGNFWAAKVRYSSGVHTEDDLVNLPYIRRPTLEEVLKVLNDIERD</sequence>
<keyword evidence="3" id="KW-1185">Reference proteome</keyword>
<dbReference type="InterPro" id="IPR000719">
    <property type="entry name" value="Prot_kinase_dom"/>
</dbReference>